<evidence type="ECO:0000256" key="5">
    <source>
        <dbReference type="ARBA" id="ARBA00022982"/>
    </source>
</evidence>
<dbReference type="InterPro" id="IPR017896">
    <property type="entry name" value="4Fe4S_Fe-S-bd"/>
</dbReference>
<evidence type="ECO:0000256" key="7">
    <source>
        <dbReference type="ARBA" id="ARBA00023014"/>
    </source>
</evidence>
<accession>A0A9X2HTC6</accession>
<feature type="compositionally biased region" description="Basic and acidic residues" evidence="10">
    <location>
        <begin position="707"/>
        <end position="724"/>
    </location>
</feature>
<dbReference type="PANTHER" id="PTHR43034">
    <property type="entry name" value="ION-TRANSLOCATING OXIDOREDUCTASE COMPLEX SUBUNIT C"/>
    <property type="match status" value="1"/>
</dbReference>
<keyword evidence="3 8" id="KW-0479">Metal-binding</keyword>
<dbReference type="Pfam" id="PF13375">
    <property type="entry name" value="RnfC_N"/>
    <property type="match status" value="1"/>
</dbReference>
<feature type="coiled-coil region" evidence="9">
    <location>
        <begin position="786"/>
        <end position="838"/>
    </location>
</feature>
<dbReference type="PROSITE" id="PS00198">
    <property type="entry name" value="4FE4S_FER_1"/>
    <property type="match status" value="1"/>
</dbReference>
<dbReference type="NCBIfam" id="TIGR01945">
    <property type="entry name" value="rnfC"/>
    <property type="match status" value="1"/>
</dbReference>
<feature type="region of interest" description="Disordered" evidence="10">
    <location>
        <begin position="481"/>
        <end position="506"/>
    </location>
</feature>
<dbReference type="AlphaFoldDB" id="A0A9X2HTC6"/>
<comment type="subunit">
    <text evidence="8">The complex is composed of six subunits: RnfA, RnfB, RnfC, RnfD, RnfE and RnfG.</text>
</comment>
<dbReference type="RefSeq" id="WP_253966192.1">
    <property type="nucleotide sequence ID" value="NZ_JAMFTH010000001.1"/>
</dbReference>
<dbReference type="GO" id="GO:0005886">
    <property type="term" value="C:plasma membrane"/>
    <property type="evidence" value="ECO:0007669"/>
    <property type="project" value="UniProtKB-SubCell"/>
</dbReference>
<evidence type="ECO:0000256" key="6">
    <source>
        <dbReference type="ARBA" id="ARBA00023004"/>
    </source>
</evidence>
<reference evidence="12" key="1">
    <citation type="submission" date="2022-05" db="EMBL/GenBank/DDBJ databases">
        <authorList>
            <person name="Sun H.-N."/>
        </authorList>
    </citation>
    <scope>NUCLEOTIDE SEQUENCE</scope>
    <source>
        <strain evidence="12">HB14</strain>
    </source>
</reference>
<dbReference type="GO" id="GO:0022900">
    <property type="term" value="P:electron transport chain"/>
    <property type="evidence" value="ECO:0007669"/>
    <property type="project" value="UniProtKB-UniRule"/>
</dbReference>
<evidence type="ECO:0000256" key="4">
    <source>
        <dbReference type="ARBA" id="ARBA00022737"/>
    </source>
</evidence>
<dbReference type="SUPFAM" id="SSF46548">
    <property type="entry name" value="alpha-helical ferredoxin"/>
    <property type="match status" value="1"/>
</dbReference>
<comment type="function">
    <text evidence="8">Part of a membrane-bound complex that couples electron transfer with translocation of ions across the membrane.</text>
</comment>
<comment type="caution">
    <text evidence="12">The sequence shown here is derived from an EMBL/GenBank/DDBJ whole genome shotgun (WGS) entry which is preliminary data.</text>
</comment>
<proteinExistence type="inferred from homology"/>
<keyword evidence="6 8" id="KW-0408">Iron</keyword>
<evidence type="ECO:0000256" key="8">
    <source>
        <dbReference type="HAMAP-Rule" id="MF_00461"/>
    </source>
</evidence>
<feature type="region of interest" description="Disordered" evidence="10">
    <location>
        <begin position="654"/>
        <end position="695"/>
    </location>
</feature>
<keyword evidence="5 8" id="KW-0249">Electron transport</keyword>
<feature type="binding site" evidence="8">
    <location>
        <position position="375"/>
    </location>
    <ligand>
        <name>[4Fe-4S] cluster</name>
        <dbReference type="ChEBI" id="CHEBI:49883"/>
        <label>1</label>
    </ligand>
</feature>
<name>A0A9X2HTC6_9GAMM</name>
<dbReference type="InterPro" id="IPR017900">
    <property type="entry name" value="4Fe4S_Fe_S_CS"/>
</dbReference>
<dbReference type="InterPro" id="IPR011538">
    <property type="entry name" value="Nuo51_FMN-bd"/>
</dbReference>
<feature type="binding site" evidence="8">
    <location>
        <position position="417"/>
    </location>
    <ligand>
        <name>[4Fe-4S] cluster</name>
        <dbReference type="ChEBI" id="CHEBI:49883"/>
        <label>2</label>
    </ligand>
</feature>
<feature type="binding site" evidence="8">
    <location>
        <position position="411"/>
    </location>
    <ligand>
        <name>[4Fe-4S] cluster</name>
        <dbReference type="ChEBI" id="CHEBI:49883"/>
        <label>2</label>
    </ligand>
</feature>
<dbReference type="GO" id="GO:0051539">
    <property type="term" value="F:4 iron, 4 sulfur cluster binding"/>
    <property type="evidence" value="ECO:0007669"/>
    <property type="project" value="UniProtKB-KW"/>
</dbReference>
<reference evidence="12" key="2">
    <citation type="submission" date="2023-01" db="EMBL/GenBank/DDBJ databases">
        <title>Gilvimarinus xylanilyticus HB14 isolated from Caulerpa lentillifera aquaculture base in Hainan, China.</title>
        <authorList>
            <person name="Zhang Y.-J."/>
        </authorList>
    </citation>
    <scope>NUCLEOTIDE SEQUENCE</scope>
    <source>
        <strain evidence="12">HB14</strain>
    </source>
</reference>
<keyword evidence="7 8" id="KW-0411">Iron-sulfur</keyword>
<dbReference type="Pfam" id="PF12838">
    <property type="entry name" value="Fer4_7"/>
    <property type="match status" value="1"/>
</dbReference>
<keyword evidence="4 8" id="KW-0677">Repeat</keyword>
<feature type="binding site" evidence="8">
    <location>
        <position position="372"/>
    </location>
    <ligand>
        <name>[4Fe-4S] cluster</name>
        <dbReference type="ChEBI" id="CHEBI:49883"/>
        <label>1</label>
    </ligand>
</feature>
<dbReference type="FunFam" id="3.30.70.20:FF:000044">
    <property type="entry name" value="Ion-translocating oxidoreductase complex subunit C"/>
    <property type="match status" value="1"/>
</dbReference>
<dbReference type="SUPFAM" id="SSF142019">
    <property type="entry name" value="Nqo1 FMN-binding domain-like"/>
    <property type="match status" value="1"/>
</dbReference>
<keyword evidence="8" id="KW-1278">Translocase</keyword>
<evidence type="ECO:0000256" key="2">
    <source>
        <dbReference type="ARBA" id="ARBA00022485"/>
    </source>
</evidence>
<feature type="domain" description="4Fe-4S ferredoxin-type" evidence="11">
    <location>
        <begin position="402"/>
        <end position="431"/>
    </location>
</feature>
<feature type="binding site" evidence="8">
    <location>
        <position position="382"/>
    </location>
    <ligand>
        <name>[4Fe-4S] cluster</name>
        <dbReference type="ChEBI" id="CHEBI:49883"/>
        <label>2</label>
    </ligand>
</feature>
<sequence length="843" mass="91944">MELIKVWDIPGGVHPPENKHQSMVEPLGQIEIPPQLILPVSQHIGAPAKPIVEVGQKVLGGEVVAEADGVFSANVHASTSGTVAAIVEHVVPHPSGMRDTCVIIDTDGKDEWVALEPWEDYTQRDHDDVVKRIRDCGIAGLGGAGFPAAVKLNPRSNHTIDTLIINGTECEPYITADDMLMRERADEIVAGTQILARLLHDPERVIIGIEDNKPEAIERVRKAAEGTNILVVSFPTKYPSGGEKQLIQILTGREVPSGQIPATIGVVCQNVGTTAAVYRALRYGEPLVKRITTVVGEALEQQRNIEVLLGTPVHYVLDKHGFNEKKASRLVMGGPMMGFALPDTSVPVVKTTNCLLAPSKKELPPPEPAMACIRCGMCAEACPAELLPQQLFWYAQAEDLEKLETHNLFDCIECGACSYVCPSHIPLVQYYRAAKGEIRQHRIDKEKSDRSRRRFEFRQERIAKEEAEKEAKRLARKKAAEEAKKKLAEQKAAAPADAKPAPAEDADKQLAKLERLLASAQERLKKAEQPLTDDATDEQREKQAASIKQAELKVSEAQKKLNEFKASNIAKTSENKPASDDPVAAAIERAKAKQTMAPEEKLRASIESLQKRLEKAEQKAADAEADKPDMVDALKQGVAKLKEKIASAEKELAELAPAKSSASKEDKTSSTPDAAQAAIERAKAKMSMSPEEKLRSTLESLYKRLEKAEQKAADAKAEGSDKAEALQQGVDKLKEKIASTQQELDEVKPSTVAEETPQDPATSDAASLAIEKAKAKAAAMATMSASDKLRNQVDSLEARLEKSRAKLAKAEQENDDNVDAFRSAVTKLEDKLAATREQLAEHE</sequence>
<dbReference type="EMBL" id="JAMFTH010000001">
    <property type="protein sequence ID" value="MCP8897895.1"/>
    <property type="molecule type" value="Genomic_DNA"/>
</dbReference>
<dbReference type="Pfam" id="PF10531">
    <property type="entry name" value="SLBB"/>
    <property type="match status" value="1"/>
</dbReference>
<feature type="binding site" evidence="8">
    <location>
        <position position="414"/>
    </location>
    <ligand>
        <name>[4Fe-4S] cluster</name>
        <dbReference type="ChEBI" id="CHEBI:49883"/>
        <label>2</label>
    </ligand>
</feature>
<keyword evidence="1 8" id="KW-0813">Transport</keyword>
<keyword evidence="9" id="KW-0175">Coiled coil</keyword>
<keyword evidence="13" id="KW-1185">Reference proteome</keyword>
<evidence type="ECO:0000256" key="1">
    <source>
        <dbReference type="ARBA" id="ARBA00022448"/>
    </source>
</evidence>
<keyword evidence="8" id="KW-1003">Cell membrane</keyword>
<comment type="cofactor">
    <cofactor evidence="8">
        <name>[4Fe-4S] cluster</name>
        <dbReference type="ChEBI" id="CHEBI:49883"/>
    </cofactor>
    <text evidence="8">Binds 2 [4Fe-4S] clusters per subunit.</text>
</comment>
<evidence type="ECO:0000256" key="9">
    <source>
        <dbReference type="SAM" id="Coils"/>
    </source>
</evidence>
<dbReference type="GO" id="GO:0046872">
    <property type="term" value="F:metal ion binding"/>
    <property type="evidence" value="ECO:0007669"/>
    <property type="project" value="UniProtKB-KW"/>
</dbReference>
<organism evidence="12 13">
    <name type="scientific">Gilvimarinus xylanilyticus</name>
    <dbReference type="NCBI Taxonomy" id="2944139"/>
    <lineage>
        <taxon>Bacteria</taxon>
        <taxon>Pseudomonadati</taxon>
        <taxon>Pseudomonadota</taxon>
        <taxon>Gammaproteobacteria</taxon>
        <taxon>Cellvibrionales</taxon>
        <taxon>Cellvibrionaceae</taxon>
        <taxon>Gilvimarinus</taxon>
    </lineage>
</organism>
<evidence type="ECO:0000313" key="12">
    <source>
        <dbReference type="EMBL" id="MCP8897895.1"/>
    </source>
</evidence>
<dbReference type="Gene3D" id="3.40.50.11540">
    <property type="entry name" value="NADH-ubiquinone oxidoreductase 51kDa subunit"/>
    <property type="match status" value="1"/>
</dbReference>
<dbReference type="InterPro" id="IPR026902">
    <property type="entry name" value="RnfC_N"/>
</dbReference>
<gene>
    <name evidence="12" type="primary">rsxC</name>
    <name evidence="8" type="synonym">rnfC</name>
    <name evidence="12" type="ORF">M6D89_01130</name>
</gene>
<keyword evidence="8" id="KW-0997">Cell inner membrane</keyword>
<keyword evidence="2 8" id="KW-0004">4Fe-4S</keyword>
<comment type="subcellular location">
    <subcellularLocation>
        <location evidence="8">Cell inner membrane</location>
        <topology evidence="8">Peripheral membrane protein</topology>
    </subcellularLocation>
</comment>
<feature type="binding site" evidence="8">
    <location>
        <position position="421"/>
    </location>
    <ligand>
        <name>[4Fe-4S] cluster</name>
        <dbReference type="ChEBI" id="CHEBI:49883"/>
        <label>1</label>
    </ligand>
</feature>
<dbReference type="PROSITE" id="PS51379">
    <property type="entry name" value="4FE4S_FER_2"/>
    <property type="match status" value="2"/>
</dbReference>
<feature type="region of interest" description="Disordered" evidence="10">
    <location>
        <begin position="521"/>
        <end position="549"/>
    </location>
</feature>
<dbReference type="Gene3D" id="3.30.70.20">
    <property type="match status" value="1"/>
</dbReference>
<protein>
    <recommendedName>
        <fullName evidence="8">Ion-translocating oxidoreductase complex subunit C</fullName>
        <ecNumber evidence="8">7.-.-.-</ecNumber>
    </recommendedName>
    <alternativeName>
        <fullName evidence="8">Rnf electron transport complex subunit C</fullName>
    </alternativeName>
</protein>
<feature type="compositionally biased region" description="Low complexity" evidence="10">
    <location>
        <begin position="490"/>
        <end position="503"/>
    </location>
</feature>
<evidence type="ECO:0000313" key="13">
    <source>
        <dbReference type="Proteomes" id="UP001139319"/>
    </source>
</evidence>
<evidence type="ECO:0000256" key="10">
    <source>
        <dbReference type="SAM" id="MobiDB-lite"/>
    </source>
</evidence>
<evidence type="ECO:0000259" key="11">
    <source>
        <dbReference type="PROSITE" id="PS51379"/>
    </source>
</evidence>
<feature type="region of interest" description="Disordered" evidence="10">
    <location>
        <begin position="707"/>
        <end position="766"/>
    </location>
</feature>
<comment type="similarity">
    <text evidence="8">Belongs to the 4Fe4S bacterial-type ferredoxin family. RnfC subfamily.</text>
</comment>
<dbReference type="InterPro" id="IPR010208">
    <property type="entry name" value="Ion_transpt_RnfC/RsxC"/>
</dbReference>
<dbReference type="Pfam" id="PF01512">
    <property type="entry name" value="Complex1_51K"/>
    <property type="match status" value="1"/>
</dbReference>
<dbReference type="HAMAP" id="MF_00461">
    <property type="entry name" value="RsxC_RnfC"/>
    <property type="match status" value="1"/>
</dbReference>
<dbReference type="Proteomes" id="UP001139319">
    <property type="component" value="Unassembled WGS sequence"/>
</dbReference>
<dbReference type="InterPro" id="IPR037225">
    <property type="entry name" value="Nuo51_FMN-bd_sf"/>
</dbReference>
<evidence type="ECO:0000256" key="3">
    <source>
        <dbReference type="ARBA" id="ARBA00022723"/>
    </source>
</evidence>
<feature type="binding site" evidence="8">
    <location>
        <position position="378"/>
    </location>
    <ligand>
        <name>[4Fe-4S] cluster</name>
        <dbReference type="ChEBI" id="CHEBI:49883"/>
        <label>1</label>
    </ligand>
</feature>
<keyword evidence="8" id="KW-0472">Membrane</keyword>
<dbReference type="NCBIfam" id="NF003454">
    <property type="entry name" value="PRK05035.1"/>
    <property type="match status" value="1"/>
</dbReference>
<dbReference type="EC" id="7.-.-.-" evidence="8"/>
<dbReference type="PANTHER" id="PTHR43034:SF2">
    <property type="entry name" value="ION-TRANSLOCATING OXIDOREDUCTASE COMPLEX SUBUNIT C"/>
    <property type="match status" value="1"/>
</dbReference>
<feature type="domain" description="4Fe-4S ferredoxin-type" evidence="11">
    <location>
        <begin position="362"/>
        <end position="392"/>
    </location>
</feature>
<dbReference type="GO" id="GO:0009055">
    <property type="term" value="F:electron transfer activity"/>
    <property type="evidence" value="ECO:0007669"/>
    <property type="project" value="InterPro"/>
</dbReference>
<dbReference type="InterPro" id="IPR019554">
    <property type="entry name" value="Soluble_ligand-bd"/>
</dbReference>